<dbReference type="EMBL" id="JAQQWK010000006">
    <property type="protein sequence ID" value="KAK8039557.1"/>
    <property type="molecule type" value="Genomic_DNA"/>
</dbReference>
<sequence length="159" mass="17934">MDYPEPLIVPPLLLPHKRTFVIFHGRGSFADGFAPPLLETPLSQSSLPSSSIESPTPSIQSMATAFPHAPFVFPSAPRLRATLYKRTLTHQWFDSWDLEPPAIEREELQNLGLCETTAYLHQLLRTEIELVLGGCQERRPWWSKSGLRRVPDCTAALGW</sequence>
<evidence type="ECO:0000313" key="2">
    <source>
        <dbReference type="Proteomes" id="UP001444661"/>
    </source>
</evidence>
<reference evidence="1 2" key="1">
    <citation type="submission" date="2023-01" db="EMBL/GenBank/DDBJ databases">
        <title>Analysis of 21 Apiospora genomes using comparative genomics revels a genus with tremendous synthesis potential of carbohydrate active enzymes and secondary metabolites.</title>
        <authorList>
            <person name="Sorensen T."/>
        </authorList>
    </citation>
    <scope>NUCLEOTIDE SEQUENCE [LARGE SCALE GENOMIC DNA]</scope>
    <source>
        <strain evidence="1 2">CBS 33761</strain>
    </source>
</reference>
<protein>
    <submittedName>
        <fullName evidence="1">Uncharacterized protein</fullName>
    </submittedName>
</protein>
<comment type="caution">
    <text evidence="1">The sequence shown here is derived from an EMBL/GenBank/DDBJ whole genome shotgun (WGS) entry which is preliminary data.</text>
</comment>
<dbReference type="PANTHER" id="PTHR10655:SF64">
    <property type="entry name" value="PHOSPHOLIPASE_CARBOXYLESTERASE_THIOESTERASE DOMAIN-CONTAINING PROTEIN"/>
    <property type="match status" value="1"/>
</dbReference>
<dbReference type="InterPro" id="IPR050565">
    <property type="entry name" value="LYPA1-2/EST-like"/>
</dbReference>
<gene>
    <name evidence="1" type="ORF">PG993_007968</name>
</gene>
<dbReference type="Proteomes" id="UP001444661">
    <property type="component" value="Unassembled WGS sequence"/>
</dbReference>
<organism evidence="1 2">
    <name type="scientific">Apiospora rasikravindrae</name>
    <dbReference type="NCBI Taxonomy" id="990691"/>
    <lineage>
        <taxon>Eukaryota</taxon>
        <taxon>Fungi</taxon>
        <taxon>Dikarya</taxon>
        <taxon>Ascomycota</taxon>
        <taxon>Pezizomycotina</taxon>
        <taxon>Sordariomycetes</taxon>
        <taxon>Xylariomycetidae</taxon>
        <taxon>Amphisphaeriales</taxon>
        <taxon>Apiosporaceae</taxon>
        <taxon>Apiospora</taxon>
    </lineage>
</organism>
<dbReference type="InterPro" id="IPR029058">
    <property type="entry name" value="AB_hydrolase_fold"/>
</dbReference>
<name>A0ABR1SYZ5_9PEZI</name>
<accession>A0ABR1SYZ5</accession>
<evidence type="ECO:0000313" key="1">
    <source>
        <dbReference type="EMBL" id="KAK8039557.1"/>
    </source>
</evidence>
<dbReference type="Gene3D" id="3.40.50.1820">
    <property type="entry name" value="alpha/beta hydrolase"/>
    <property type="match status" value="1"/>
</dbReference>
<proteinExistence type="predicted"/>
<dbReference type="PANTHER" id="PTHR10655">
    <property type="entry name" value="LYSOPHOSPHOLIPASE-RELATED"/>
    <property type="match status" value="1"/>
</dbReference>
<keyword evidence="2" id="KW-1185">Reference proteome</keyword>